<dbReference type="InterPro" id="IPR006150">
    <property type="entry name" value="Cys_repeat_1"/>
</dbReference>
<sequence length="320" mass="35274">MELTNDFVKETVYILSESLILRENDTDRHVGQSEDLLMGYDGKMRLIERSHICGSNVVFSALLLRQLIISINHQMQLTSFVIFLLHVIVFARRPPSCPNDQQPKLDQLGNPIQCLPGTSSATSCGNNHICFFSGMNYMCCPSNEPSADNQNGCPSPSLAVLDSHGKPLKCDPLTRGCPQENMKCNNVGLEPVCCEQVKEITQTNKAAIGDAKEISQNKKPDIIGLPEETAECPRNSIGLINSDGTKVMCHAKTRCPGKNTFCYGAPKTSVCCERYDFATNILDQADVISLDSVDSSAEIRKSYCFDIITSNMFLLHSKPN</sequence>
<keyword evidence="2" id="KW-1185">Reference proteome</keyword>
<organism evidence="1 2">
    <name type="scientific">Dictyocaulus viviparus</name>
    <name type="common">Bovine lungworm</name>
    <dbReference type="NCBI Taxonomy" id="29172"/>
    <lineage>
        <taxon>Eukaryota</taxon>
        <taxon>Metazoa</taxon>
        <taxon>Ecdysozoa</taxon>
        <taxon>Nematoda</taxon>
        <taxon>Chromadorea</taxon>
        <taxon>Rhabditida</taxon>
        <taxon>Rhabditina</taxon>
        <taxon>Rhabditomorpha</taxon>
        <taxon>Strongyloidea</taxon>
        <taxon>Metastrongylidae</taxon>
        <taxon>Dictyocaulus</taxon>
    </lineage>
</organism>
<dbReference type="OrthoDB" id="5837254at2759"/>
<gene>
    <name evidence="1" type="ORF">DICVIV_13770</name>
</gene>
<dbReference type="AlphaFoldDB" id="A0A0D8X9I5"/>
<dbReference type="Pfam" id="PF14625">
    <property type="entry name" value="Lustrin_cystein"/>
    <property type="match status" value="3"/>
</dbReference>
<name>A0A0D8X9I5_DICVI</name>
<dbReference type="EMBL" id="KN717415">
    <property type="protein sequence ID" value="KJH40289.1"/>
    <property type="molecule type" value="Genomic_DNA"/>
</dbReference>
<dbReference type="InterPro" id="IPR028150">
    <property type="entry name" value="Lustrin_cystein"/>
</dbReference>
<protein>
    <submittedName>
        <fullName evidence="1">Uncharacterized protein</fullName>
    </submittedName>
</protein>
<dbReference type="STRING" id="29172.A0A0D8X9I5"/>
<dbReference type="Proteomes" id="UP000053766">
    <property type="component" value="Unassembled WGS sequence"/>
</dbReference>
<proteinExistence type="predicted"/>
<reference evidence="2" key="2">
    <citation type="journal article" date="2016" name="Sci. Rep.">
        <title>Dictyocaulus viviparus genome, variome and transcriptome elucidate lungworm biology and support future intervention.</title>
        <authorList>
            <person name="McNulty S.N."/>
            <person name="Strube C."/>
            <person name="Rosa B.A."/>
            <person name="Martin J.C."/>
            <person name="Tyagi R."/>
            <person name="Choi Y.J."/>
            <person name="Wang Q."/>
            <person name="Hallsworth Pepin K."/>
            <person name="Zhang X."/>
            <person name="Ozersky P."/>
            <person name="Wilson R.K."/>
            <person name="Sternberg P.W."/>
            <person name="Gasser R.B."/>
            <person name="Mitreva M."/>
        </authorList>
    </citation>
    <scope>NUCLEOTIDE SEQUENCE [LARGE SCALE GENOMIC DNA]</scope>
    <source>
        <strain evidence="2">HannoverDv2000</strain>
    </source>
</reference>
<accession>A0A0D8X9I5</accession>
<evidence type="ECO:0000313" key="2">
    <source>
        <dbReference type="Proteomes" id="UP000053766"/>
    </source>
</evidence>
<evidence type="ECO:0000313" key="1">
    <source>
        <dbReference type="EMBL" id="KJH40289.1"/>
    </source>
</evidence>
<dbReference type="SMART" id="SM00289">
    <property type="entry name" value="WR1"/>
    <property type="match status" value="3"/>
</dbReference>
<reference evidence="1 2" key="1">
    <citation type="submission" date="2013-11" db="EMBL/GenBank/DDBJ databases">
        <title>Draft genome of the bovine lungworm Dictyocaulus viviparus.</title>
        <authorList>
            <person name="Mitreva M."/>
        </authorList>
    </citation>
    <scope>NUCLEOTIDE SEQUENCE [LARGE SCALE GENOMIC DNA]</scope>
    <source>
        <strain evidence="1 2">HannoverDv2000</strain>
    </source>
</reference>